<sequence>MENKATLTYSFSESGDENLFLTLSTRLCDTLSNQTVEWRQTYGRASHQFQLKVKILPLATALLERTDLVTRPYFHIFWTDCNDLDQYRSTIRTEISSWVNTLKNYKDTEWMIVVVAGDILSRLTKAKLPIPRMSIPDKVKSDFCSKNPERLHILHDPTKETTKSTESWTALGLKVANQTVRCMEVVVSKYEERVRAERERRNEKSWDFCSYLILQEELAFMYEMLGMFSPALVQYDELDAMFTQYVLNANAGDIAHWLSRFSEPIKHWHSMLLWKRIDGDARRSILEGQASIIDIRNYLFTRLCHLLFETGKLTEITQRMHIFLHSLSTEIAILEITVPSGAIDCWVFMCCLELVGALCRKSQLQNETDNTATDNPCFDMSNEQLVLENASLWNIARLKLYSLGELCGLMPGIVTTSAHLQIVVDLLAGMGEGEERGDVATSPALVLREALSSKNNFQKQYFELSELAMGTFKHMGHFRAVRCIGNDMAEFYLKLGEPAQAENYLIDTVRMYEADGWPLLLAKANKMLARCYKKMINIRKYLRLCYSLMCDEMISQEERIFYCDEFKSLSTDLGDDTLALNIHPLASVTSIQFIPAETSLRLNSNHHIVVTINSNAPKPMTFQSLQISLDHLGPDDGIEPHNIPDVISLSSFFSRTSEDEADVKSLLSRNFSHNSSAYNSLQPFRRHKRYASTTSSREFMSNQPAEINDEGRIDLIHFQHSKPSKFPASISLHAQRDLQDGALAWAGITCRHANDLLRRQDSSQSQVDKHRSTMSVTMETYECCLTTRQVTLNPGMNRVKLNAKTDLEGYFTLQQLRMSLHKTSFVLPRIYPLVSYQVSYLQPKVFMDHNEDLISGIVQHINIAVNKGDYVNPDQESNSTLSFKTPPSVRLLCVTKCSVATPDEDVSEIEKPSLVTSSDETSINLPSTSLHATVLLKIACLCLTTPYVQKLDVRKRHRRTHSAPPATFSRSPKSAQTQTHC</sequence>
<organism evidence="4">
    <name type="scientific">Phallusia mammillata</name>
    <dbReference type="NCBI Taxonomy" id="59560"/>
    <lineage>
        <taxon>Eukaryota</taxon>
        <taxon>Metazoa</taxon>
        <taxon>Chordata</taxon>
        <taxon>Tunicata</taxon>
        <taxon>Ascidiacea</taxon>
        <taxon>Phlebobranchia</taxon>
        <taxon>Ascidiidae</taxon>
        <taxon>Phallusia</taxon>
    </lineage>
</organism>
<dbReference type="PANTHER" id="PTHR13251:SF3">
    <property type="entry name" value="TRAFFICKING PROTEIN PARTICLE COMPLEX SUBUNIT 10"/>
    <property type="match status" value="1"/>
</dbReference>
<dbReference type="InterPro" id="IPR045126">
    <property type="entry name" value="TRAPPC10/Trs130"/>
</dbReference>
<evidence type="ECO:0000259" key="2">
    <source>
        <dbReference type="Pfam" id="PF11817"/>
    </source>
</evidence>
<feature type="compositionally biased region" description="Polar residues" evidence="1">
    <location>
        <begin position="968"/>
        <end position="981"/>
    </location>
</feature>
<gene>
    <name evidence="4" type="primary">Trappc10-001</name>
</gene>
<evidence type="ECO:0000313" key="4">
    <source>
        <dbReference type="EMBL" id="CAB3267218.1"/>
    </source>
</evidence>
<reference evidence="4" key="1">
    <citation type="submission" date="2020-04" db="EMBL/GenBank/DDBJ databases">
        <authorList>
            <person name="Neveu A P."/>
        </authorList>
    </citation>
    <scope>NUCLEOTIDE SEQUENCE</scope>
    <source>
        <tissue evidence="4">Whole embryo</tissue>
    </source>
</reference>
<dbReference type="InterPro" id="IPR056913">
    <property type="entry name" value="TRAPPC10/Trs130_N"/>
</dbReference>
<dbReference type="Pfam" id="PF23036">
    <property type="entry name" value="TRAPPC10_1st"/>
    <property type="match status" value="1"/>
</dbReference>
<feature type="region of interest" description="Disordered" evidence="1">
    <location>
        <begin position="954"/>
        <end position="981"/>
    </location>
</feature>
<evidence type="ECO:0000256" key="1">
    <source>
        <dbReference type="SAM" id="MobiDB-lite"/>
    </source>
</evidence>
<dbReference type="GO" id="GO:0006891">
    <property type="term" value="P:intra-Golgi vesicle-mediated transport"/>
    <property type="evidence" value="ECO:0007669"/>
    <property type="project" value="TreeGrafter"/>
</dbReference>
<evidence type="ECO:0000259" key="3">
    <source>
        <dbReference type="Pfam" id="PF23036"/>
    </source>
</evidence>
<proteinExistence type="evidence at transcript level"/>
<dbReference type="Pfam" id="PF11817">
    <property type="entry name" value="Foie-gras_1"/>
    <property type="match status" value="1"/>
</dbReference>
<feature type="domain" description="TRAPPC10/Trs130 N-terminal" evidence="3">
    <location>
        <begin position="13"/>
        <end position="316"/>
    </location>
</feature>
<dbReference type="GO" id="GO:0005829">
    <property type="term" value="C:cytosol"/>
    <property type="evidence" value="ECO:0007669"/>
    <property type="project" value="GOC"/>
</dbReference>
<protein>
    <submittedName>
        <fullName evidence="4">Trafficking protein particle complex subunit 10-like</fullName>
    </submittedName>
</protein>
<feature type="domain" description="Trafficking protein particle complex subunit 11" evidence="2">
    <location>
        <begin position="463"/>
        <end position="549"/>
    </location>
</feature>
<dbReference type="EMBL" id="LR791356">
    <property type="protein sequence ID" value="CAB3267218.1"/>
    <property type="molecule type" value="mRNA"/>
</dbReference>
<name>A0A6F9DW05_9ASCI</name>
<accession>A0A6F9DW05</accession>
<dbReference type="GO" id="GO:0034498">
    <property type="term" value="P:early endosome to Golgi transport"/>
    <property type="evidence" value="ECO:0007669"/>
    <property type="project" value="TreeGrafter"/>
</dbReference>
<dbReference type="AlphaFoldDB" id="A0A6F9DW05"/>
<dbReference type="InterPro" id="IPR021773">
    <property type="entry name" value="TPC11"/>
</dbReference>
<dbReference type="GO" id="GO:1990071">
    <property type="term" value="C:TRAPPII protein complex"/>
    <property type="evidence" value="ECO:0007669"/>
    <property type="project" value="InterPro"/>
</dbReference>
<dbReference type="PANTHER" id="PTHR13251">
    <property type="entry name" value="EPILEPSY HOLOPROSENCEPHALY CANDIDATE 1/TMEM1"/>
    <property type="match status" value="1"/>
</dbReference>